<dbReference type="Pfam" id="PF12770">
    <property type="entry name" value="CHAT"/>
    <property type="match status" value="1"/>
</dbReference>
<keyword evidence="1" id="KW-0472">Membrane</keyword>
<keyword evidence="4" id="KW-1185">Reference proteome</keyword>
<sequence>MMLFSKYHSTELVNQADDARIHGSFQNALQLAYEVLSTTFRELYTNCFWSSNYFVNWNNTFEESDDPVLAAANSLCGKIELASSLIVTGNASCAIKFLEYLETHLQNNNKIGVNAFIEADFSFFEHSHGIAQGHLGECILLRDLNERINKIFLELVDCALKEFDEMVKITSGETGLKKDPSELGIALLGKSQKILAMVHVFILVLVGVALAEAYLVQYNFEFAERELQNVTETFDKLSRELLDDHQHVSIFEQMFKAYTLLHYALFQQNKVEESIVWAEQSRAVSLKQLLEDCNIIPKLHPISFRNPIFAASTPFDLEMINDIENEIDKEQNFRGSRAWQYIQDCNCQNLVIFPQGLLHNIPFAALPVPNQFPNRYLIEDGYVILYGFSIIIFWHLNTSSRSNKNILQIPPDYMVVVGHPYVHEGLIEDFPPLINRKRECERASFHLDSLSLMDTCATKKAILNDVKNASIIHFATHGSLKIKFLRELPLFVPSILLVSWNPEEFEGSFEQERVPFRKEPPGKMLEESLYLLDLYLQDSNDKSNAIVDPYESQHFIFATD</sequence>
<accession>A0A8H4AV48</accession>
<evidence type="ECO:0000313" key="3">
    <source>
        <dbReference type="EMBL" id="KAF0536092.1"/>
    </source>
</evidence>
<keyword evidence="1" id="KW-0812">Transmembrane</keyword>
<dbReference type="EMBL" id="WTPW01000201">
    <property type="protein sequence ID" value="KAF0536092.1"/>
    <property type="molecule type" value="Genomic_DNA"/>
</dbReference>
<gene>
    <name evidence="3" type="ORF">F8M41_009353</name>
</gene>
<organism evidence="3 4">
    <name type="scientific">Gigaspora margarita</name>
    <dbReference type="NCBI Taxonomy" id="4874"/>
    <lineage>
        <taxon>Eukaryota</taxon>
        <taxon>Fungi</taxon>
        <taxon>Fungi incertae sedis</taxon>
        <taxon>Mucoromycota</taxon>
        <taxon>Glomeromycotina</taxon>
        <taxon>Glomeromycetes</taxon>
        <taxon>Diversisporales</taxon>
        <taxon>Gigasporaceae</taxon>
        <taxon>Gigaspora</taxon>
    </lineage>
</organism>
<reference evidence="3 4" key="1">
    <citation type="journal article" date="2019" name="Environ. Microbiol.">
        <title>At the nexus of three kingdoms: the genome of the mycorrhizal fungus Gigaspora margarita provides insights into plant, endobacterial and fungal interactions.</title>
        <authorList>
            <person name="Venice F."/>
            <person name="Ghignone S."/>
            <person name="Salvioli di Fossalunga A."/>
            <person name="Amselem J."/>
            <person name="Novero M."/>
            <person name="Xianan X."/>
            <person name="Sedzielewska Toro K."/>
            <person name="Morin E."/>
            <person name="Lipzen A."/>
            <person name="Grigoriev I.V."/>
            <person name="Henrissat B."/>
            <person name="Martin F.M."/>
            <person name="Bonfante P."/>
        </authorList>
    </citation>
    <scope>NUCLEOTIDE SEQUENCE [LARGE SCALE GENOMIC DNA]</scope>
    <source>
        <strain evidence="3 4">BEG34</strain>
    </source>
</reference>
<proteinExistence type="predicted"/>
<protein>
    <submittedName>
        <fullName evidence="3">Tetratricopeptide repeat protein 28</fullName>
    </submittedName>
</protein>
<keyword evidence="1" id="KW-1133">Transmembrane helix</keyword>
<dbReference type="InterPro" id="IPR024983">
    <property type="entry name" value="CHAT_dom"/>
</dbReference>
<dbReference type="OrthoDB" id="2386335at2759"/>
<dbReference type="Proteomes" id="UP000439903">
    <property type="component" value="Unassembled WGS sequence"/>
</dbReference>
<dbReference type="AlphaFoldDB" id="A0A8H4AV48"/>
<name>A0A8H4AV48_GIGMA</name>
<feature type="transmembrane region" description="Helical" evidence="1">
    <location>
        <begin position="194"/>
        <end position="216"/>
    </location>
</feature>
<evidence type="ECO:0000259" key="2">
    <source>
        <dbReference type="Pfam" id="PF12770"/>
    </source>
</evidence>
<evidence type="ECO:0000256" key="1">
    <source>
        <dbReference type="SAM" id="Phobius"/>
    </source>
</evidence>
<feature type="domain" description="CHAT" evidence="2">
    <location>
        <begin position="346"/>
        <end position="481"/>
    </location>
</feature>
<comment type="caution">
    <text evidence="3">The sequence shown here is derived from an EMBL/GenBank/DDBJ whole genome shotgun (WGS) entry which is preliminary data.</text>
</comment>
<evidence type="ECO:0000313" key="4">
    <source>
        <dbReference type="Proteomes" id="UP000439903"/>
    </source>
</evidence>